<dbReference type="SUPFAM" id="SSF51011">
    <property type="entry name" value="Glycosyl hydrolase domain"/>
    <property type="match status" value="1"/>
</dbReference>
<feature type="domain" description="Glycosyl hydrolase family 13 catalytic" evidence="3">
    <location>
        <begin position="44"/>
        <end position="437"/>
    </location>
</feature>
<feature type="signal peptide" evidence="2">
    <location>
        <begin position="1"/>
        <end position="26"/>
    </location>
</feature>
<dbReference type="InterPro" id="IPR006311">
    <property type="entry name" value="TAT_signal"/>
</dbReference>
<dbReference type="Gene3D" id="3.20.20.80">
    <property type="entry name" value="Glycosidases"/>
    <property type="match status" value="1"/>
</dbReference>
<dbReference type="Pfam" id="PF16657">
    <property type="entry name" value="Malt_amylase_C"/>
    <property type="match status" value="1"/>
</dbReference>
<dbReference type="SMART" id="SM00642">
    <property type="entry name" value="Aamy"/>
    <property type="match status" value="1"/>
</dbReference>
<dbReference type="Pfam" id="PF00128">
    <property type="entry name" value="Alpha-amylase"/>
    <property type="match status" value="1"/>
</dbReference>
<dbReference type="InterPro" id="IPR006047">
    <property type="entry name" value="GH13_cat_dom"/>
</dbReference>
<sequence>MTMSRRSLLVGLAMAGALEQTGAARAAGQAAADEPWWQRATGYQVYPASFADSNGDGVGDLAGIVSKLDYLRDLGIGFIWLSPVYASPMVDNGYDISDYEAINPRFGTLADMDRLIAEARRRDIGIVMDLVVNHTSDQHPWFQQARADPHSPYRDYYIWRETPPAKGAPDDLGSNFGGSAWTRDPVAGLYYLHLFAAQQPDLNWANPALRQQVYAMMRWWLARGVAGFRMDVIDLIGKDIPRGITANGPQLHPYLQEMNAAALRGHDCVTVGEVWSATPENAPLYSDPARHELSMVFQFEHVTRFQDEKLGKWKPKPIDLPVLKASFAKWQAALEDKGWNSLFWSNHDLPRAVSRYGSDGVHRVASAKMLATVLHLMKGTPYVYQGEEIGMTNAGFTSIDAYRDVETLNFHQIQRAAGMSEADFLAGARASSRDNARTPMQWSAGPGAGFTTGTPWLAINPNHDRVNVAADRADPEGVYQRYRRLIALRKAMPLIRHGRFRLIAPDHRQIFAYERTLQGARLLVVANFTDSPASLTLAPDDAIIGTDPLTRRPARLAGAVALAPFETRVVHSGPGAG</sequence>
<dbReference type="InterPro" id="IPR045857">
    <property type="entry name" value="O16G_dom_2"/>
</dbReference>
<protein>
    <submittedName>
        <fullName evidence="4">Alpha-glucosidase</fullName>
    </submittedName>
</protein>
<accession>A0ABY4XDL0</accession>
<dbReference type="CDD" id="cd11333">
    <property type="entry name" value="AmyAc_SI_OligoGlu_DGase"/>
    <property type="match status" value="1"/>
</dbReference>
<evidence type="ECO:0000256" key="2">
    <source>
        <dbReference type="SAM" id="SignalP"/>
    </source>
</evidence>
<dbReference type="PANTHER" id="PTHR10357">
    <property type="entry name" value="ALPHA-AMYLASE FAMILY MEMBER"/>
    <property type="match status" value="1"/>
</dbReference>
<dbReference type="InterPro" id="IPR032091">
    <property type="entry name" value="Malt_amylase-like_C"/>
</dbReference>
<dbReference type="Proteomes" id="UP001056937">
    <property type="component" value="Chromosome 2"/>
</dbReference>
<dbReference type="Gene3D" id="3.90.400.10">
    <property type="entry name" value="Oligo-1,6-glucosidase, Domain 2"/>
    <property type="match status" value="1"/>
</dbReference>
<proteinExistence type="inferred from homology"/>
<feature type="chain" id="PRO_5047233420" evidence="2">
    <location>
        <begin position="27"/>
        <end position="577"/>
    </location>
</feature>
<dbReference type="NCBIfam" id="NF008183">
    <property type="entry name" value="PRK10933.1"/>
    <property type="match status" value="1"/>
</dbReference>
<evidence type="ECO:0000313" key="5">
    <source>
        <dbReference type="Proteomes" id="UP001056937"/>
    </source>
</evidence>
<dbReference type="Gene3D" id="2.60.40.1180">
    <property type="entry name" value="Golgi alpha-mannosidase II"/>
    <property type="match status" value="1"/>
</dbReference>
<dbReference type="PANTHER" id="PTHR10357:SF179">
    <property type="entry name" value="NEUTRAL AND BASIC AMINO ACID TRANSPORT PROTEIN RBAT"/>
    <property type="match status" value="1"/>
</dbReference>
<gene>
    <name evidence="4" type="ORF">LHA26_17735</name>
</gene>
<dbReference type="SUPFAM" id="SSF51445">
    <property type="entry name" value="(Trans)glycosidases"/>
    <property type="match status" value="1"/>
</dbReference>
<evidence type="ECO:0000256" key="1">
    <source>
        <dbReference type="ARBA" id="ARBA00008061"/>
    </source>
</evidence>
<dbReference type="PROSITE" id="PS51318">
    <property type="entry name" value="TAT"/>
    <property type="match status" value="1"/>
</dbReference>
<dbReference type="RefSeq" id="WP_252168821.1">
    <property type="nucleotide sequence ID" value="NZ_CP084931.1"/>
</dbReference>
<evidence type="ECO:0000259" key="3">
    <source>
        <dbReference type="SMART" id="SM00642"/>
    </source>
</evidence>
<reference evidence="4" key="1">
    <citation type="journal article" date="2022" name="Toxins">
        <title>Genomic Analysis of Sphingopyxis sp. USTB-05 for Biodegrading Cyanobacterial Hepatotoxins.</title>
        <authorList>
            <person name="Liu C."/>
            <person name="Xu Q."/>
            <person name="Zhao Z."/>
            <person name="Zhang H."/>
            <person name="Liu X."/>
            <person name="Yin C."/>
            <person name="Liu Y."/>
            <person name="Yan H."/>
        </authorList>
    </citation>
    <scope>NUCLEOTIDE SEQUENCE</scope>
    <source>
        <strain evidence="4">NBD5</strain>
    </source>
</reference>
<comment type="similarity">
    <text evidence="1">Belongs to the glycosyl hydrolase 13 family.</text>
</comment>
<dbReference type="InterPro" id="IPR013780">
    <property type="entry name" value="Glyco_hydro_b"/>
</dbReference>
<dbReference type="InterPro" id="IPR017853">
    <property type="entry name" value="GH"/>
</dbReference>
<evidence type="ECO:0000313" key="4">
    <source>
        <dbReference type="EMBL" id="USI75007.1"/>
    </source>
</evidence>
<dbReference type="EMBL" id="CP084931">
    <property type="protein sequence ID" value="USI75007.1"/>
    <property type="molecule type" value="Genomic_DNA"/>
</dbReference>
<keyword evidence="5" id="KW-1185">Reference proteome</keyword>
<keyword evidence="2" id="KW-0732">Signal</keyword>
<organism evidence="4 5">
    <name type="scientific">Sphingomonas morindae</name>
    <dbReference type="NCBI Taxonomy" id="1541170"/>
    <lineage>
        <taxon>Bacteria</taxon>
        <taxon>Pseudomonadati</taxon>
        <taxon>Pseudomonadota</taxon>
        <taxon>Alphaproteobacteria</taxon>
        <taxon>Sphingomonadales</taxon>
        <taxon>Sphingomonadaceae</taxon>
        <taxon>Sphingomonas</taxon>
    </lineage>
</organism>
<name>A0ABY4XDL0_9SPHN</name>